<keyword evidence="4 5" id="KW-0143">Chaperone</keyword>
<evidence type="ECO:0000313" key="9">
    <source>
        <dbReference type="Proteomes" id="UP000611945"/>
    </source>
</evidence>
<comment type="subunit">
    <text evidence="5">Binds ribosomal protein uS19.</text>
</comment>
<comment type="similarity">
    <text evidence="5">Belongs to the RimM family.</text>
</comment>
<dbReference type="SUPFAM" id="SSF50447">
    <property type="entry name" value="Translation proteins"/>
    <property type="match status" value="1"/>
</dbReference>
<dbReference type="EMBL" id="JACSQG010000007">
    <property type="protein sequence ID" value="MBD7978079.1"/>
    <property type="molecule type" value="Genomic_DNA"/>
</dbReference>
<feature type="domain" description="RimM N-terminal" evidence="6">
    <location>
        <begin position="14"/>
        <end position="95"/>
    </location>
</feature>
<evidence type="ECO:0000256" key="1">
    <source>
        <dbReference type="ARBA" id="ARBA00022490"/>
    </source>
</evidence>
<dbReference type="PANTHER" id="PTHR33692">
    <property type="entry name" value="RIBOSOME MATURATION FACTOR RIMM"/>
    <property type="match status" value="1"/>
</dbReference>
<organism evidence="8 9">
    <name type="scientific">Serpens gallinarum</name>
    <dbReference type="NCBI Taxonomy" id="2763075"/>
    <lineage>
        <taxon>Bacteria</taxon>
        <taxon>Pseudomonadati</taxon>
        <taxon>Pseudomonadota</taxon>
        <taxon>Gammaproteobacteria</taxon>
        <taxon>Pseudomonadales</taxon>
        <taxon>Pseudomonadaceae</taxon>
        <taxon>Pseudomonas</taxon>
    </lineage>
</organism>
<evidence type="ECO:0000256" key="5">
    <source>
        <dbReference type="HAMAP-Rule" id="MF_00014"/>
    </source>
</evidence>
<protein>
    <recommendedName>
        <fullName evidence="5">Ribosome maturation factor RimM</fullName>
    </recommendedName>
</protein>
<dbReference type="HAMAP" id="MF_00014">
    <property type="entry name" value="Ribosome_mat_RimM"/>
    <property type="match status" value="1"/>
</dbReference>
<evidence type="ECO:0000259" key="7">
    <source>
        <dbReference type="Pfam" id="PF24986"/>
    </source>
</evidence>
<keyword evidence="1 5" id="KW-0963">Cytoplasm</keyword>
<keyword evidence="9" id="KW-1185">Reference proteome</keyword>
<dbReference type="InterPro" id="IPR011961">
    <property type="entry name" value="RimM"/>
</dbReference>
<dbReference type="Gene3D" id="2.40.30.60">
    <property type="entry name" value="RimM"/>
    <property type="match status" value="1"/>
</dbReference>
<evidence type="ECO:0000256" key="2">
    <source>
        <dbReference type="ARBA" id="ARBA00022517"/>
    </source>
</evidence>
<feature type="domain" description="Ribosome maturation factor RimM PRC barrel" evidence="7">
    <location>
        <begin position="106"/>
        <end position="175"/>
    </location>
</feature>
<dbReference type="PANTHER" id="PTHR33692:SF1">
    <property type="entry name" value="RIBOSOME MATURATION FACTOR RIMM"/>
    <property type="match status" value="1"/>
</dbReference>
<evidence type="ECO:0000259" key="6">
    <source>
        <dbReference type="Pfam" id="PF01782"/>
    </source>
</evidence>
<keyword evidence="3 5" id="KW-0698">rRNA processing</keyword>
<comment type="function">
    <text evidence="5">An accessory protein needed during the final step in the assembly of 30S ribosomal subunit, possibly for assembly of the head region. Essential for efficient processing of 16S rRNA. May be needed both before and after RbfA during the maturation of 16S rRNA. It has affinity for free ribosomal 30S subunits but not for 70S ribosomes.</text>
</comment>
<sequence length="178" mass="20225">MNTTPAPAEDLIVLGKIVSVHGVRGDVKVYSFTDPIDNLLDYRHWTLRRGADVRQAELVWGRLQGKILVAKLKGLDDREEARLLAEFEICVPRSQLPQLSMGEYYWYQLEGLKVIDQAGQLLGRIDHLLETGANDVMVVKPCVDSLDDRERLLPYTEQCVLTIDLNAGEMRVDWDADF</sequence>
<dbReference type="InterPro" id="IPR002676">
    <property type="entry name" value="RimM_N"/>
</dbReference>
<comment type="caution">
    <text evidence="8">The sequence shown here is derived from an EMBL/GenBank/DDBJ whole genome shotgun (WGS) entry which is preliminary data.</text>
</comment>
<dbReference type="InterPro" id="IPR056792">
    <property type="entry name" value="PRC_RimM"/>
</dbReference>
<name>A0ABR8TR07_9PSED</name>
<proteinExistence type="inferred from homology"/>
<dbReference type="NCBIfam" id="TIGR02273">
    <property type="entry name" value="16S_RimM"/>
    <property type="match status" value="1"/>
</dbReference>
<accession>A0ABR8TR07</accession>
<reference evidence="8 9" key="1">
    <citation type="submission" date="2020-08" db="EMBL/GenBank/DDBJ databases">
        <title>A Genomic Blueprint of the Chicken Gut Microbiome.</title>
        <authorList>
            <person name="Gilroy R."/>
            <person name="Ravi A."/>
            <person name="Getino M."/>
            <person name="Pursley I."/>
            <person name="Horton D.L."/>
            <person name="Alikhan N.-F."/>
            <person name="Baker D."/>
            <person name="Gharbi K."/>
            <person name="Hall N."/>
            <person name="Watson M."/>
            <person name="Adriaenssens E.M."/>
            <person name="Foster-Nyarko E."/>
            <person name="Jarju S."/>
            <person name="Secka A."/>
            <person name="Antonio M."/>
            <person name="Oren A."/>
            <person name="Chaudhuri R."/>
            <person name="La Ragione R.M."/>
            <person name="Hildebrand F."/>
            <person name="Pallen M.J."/>
        </authorList>
    </citation>
    <scope>NUCLEOTIDE SEQUENCE [LARGE SCALE GENOMIC DNA]</scope>
    <source>
        <strain evidence="8 9">Sa2CUA2</strain>
    </source>
</reference>
<keyword evidence="2 5" id="KW-0690">Ribosome biogenesis</keyword>
<dbReference type="RefSeq" id="WP_251836861.1">
    <property type="nucleotide sequence ID" value="NZ_JACSQG010000007.1"/>
</dbReference>
<comment type="domain">
    <text evidence="5">The PRC barrel domain binds ribosomal protein uS19.</text>
</comment>
<dbReference type="InterPro" id="IPR009000">
    <property type="entry name" value="Transl_B-barrel_sf"/>
</dbReference>
<evidence type="ECO:0000313" key="8">
    <source>
        <dbReference type="EMBL" id="MBD7978079.1"/>
    </source>
</evidence>
<evidence type="ECO:0000256" key="3">
    <source>
        <dbReference type="ARBA" id="ARBA00022552"/>
    </source>
</evidence>
<dbReference type="InterPro" id="IPR036976">
    <property type="entry name" value="RimM_N_sf"/>
</dbReference>
<dbReference type="Pfam" id="PF01782">
    <property type="entry name" value="RimM"/>
    <property type="match status" value="1"/>
</dbReference>
<dbReference type="SUPFAM" id="SSF50346">
    <property type="entry name" value="PRC-barrel domain"/>
    <property type="match status" value="1"/>
</dbReference>
<dbReference type="Gene3D" id="2.30.30.240">
    <property type="entry name" value="PRC-barrel domain"/>
    <property type="match status" value="1"/>
</dbReference>
<dbReference type="InterPro" id="IPR011033">
    <property type="entry name" value="PRC_barrel-like_sf"/>
</dbReference>
<evidence type="ECO:0000256" key="4">
    <source>
        <dbReference type="ARBA" id="ARBA00023186"/>
    </source>
</evidence>
<dbReference type="Proteomes" id="UP000611945">
    <property type="component" value="Unassembled WGS sequence"/>
</dbReference>
<comment type="subcellular location">
    <subcellularLocation>
        <location evidence="5">Cytoplasm</location>
    </subcellularLocation>
</comment>
<dbReference type="Pfam" id="PF24986">
    <property type="entry name" value="PRC_RimM"/>
    <property type="match status" value="1"/>
</dbReference>
<gene>
    <name evidence="5 8" type="primary">rimM</name>
    <name evidence="8" type="ORF">H9642_12895</name>
</gene>